<name>A0A7N6APC1_ANATE</name>
<keyword evidence="13" id="KW-1185">Reference proteome</keyword>
<dbReference type="Ensembl" id="ENSATET00000066845.2">
    <property type="protein sequence ID" value="ENSATEP00000049294.2"/>
    <property type="gene ID" value="ENSATEG00000025215.2"/>
</dbReference>
<dbReference type="PROSITE" id="PS50118">
    <property type="entry name" value="HMG_BOX_2"/>
    <property type="match status" value="1"/>
</dbReference>
<evidence type="ECO:0000256" key="7">
    <source>
        <dbReference type="ARBA" id="ARBA00023163"/>
    </source>
</evidence>
<evidence type="ECO:0000256" key="2">
    <source>
        <dbReference type="ARBA" id="ARBA00006569"/>
    </source>
</evidence>
<dbReference type="Pfam" id="PF00505">
    <property type="entry name" value="HMG_box"/>
    <property type="match status" value="1"/>
</dbReference>
<evidence type="ECO:0000256" key="10">
    <source>
        <dbReference type="SAM" id="MobiDB-lite"/>
    </source>
</evidence>
<evidence type="ECO:0000256" key="8">
    <source>
        <dbReference type="ARBA" id="ARBA00023242"/>
    </source>
</evidence>
<dbReference type="CDD" id="cd21996">
    <property type="entry name" value="HMG-box_TCF7-like"/>
    <property type="match status" value="1"/>
</dbReference>
<comment type="similarity">
    <text evidence="2">Belongs to the TCF/LEF family.</text>
</comment>
<feature type="region of interest" description="Disordered" evidence="10">
    <location>
        <begin position="34"/>
        <end position="70"/>
    </location>
</feature>
<dbReference type="GO" id="GO:1990907">
    <property type="term" value="C:beta-catenin-TCF complex"/>
    <property type="evidence" value="ECO:0007669"/>
    <property type="project" value="TreeGrafter"/>
</dbReference>
<dbReference type="Proteomes" id="UP000265040">
    <property type="component" value="Chromosome 15"/>
</dbReference>
<dbReference type="FunFam" id="1.10.30.10:FF:000001">
    <property type="entry name" value="transcription factor 7 isoform X2"/>
    <property type="match status" value="1"/>
</dbReference>
<dbReference type="InterPro" id="IPR024940">
    <property type="entry name" value="TCF/LEF"/>
</dbReference>
<dbReference type="GO" id="GO:0000978">
    <property type="term" value="F:RNA polymerase II cis-regulatory region sequence-specific DNA binding"/>
    <property type="evidence" value="ECO:0007669"/>
    <property type="project" value="TreeGrafter"/>
</dbReference>
<sequence length="486" mass="53486">MDLIAEFGRVVQHMEWGEIVNTLEVVLVEMLGEAANSPPSTSPPPAVPAELGFNSDPQPAESFSEGYGGCTPQHLIAAPQSFEQPVMVSPGLNGAQDADNISQYPLNDQSAMQPDHLHSQGDDYSQGQEMMRDEDNTLQEVVDEVLGNIYNPPTSTLPPPALPAVQGFNSHLQPVQSLNEAFEQPVMVTPGLNGAHAASNISQYPLHYQNVMQPGHLYSQADQYAQGQHLPSQLAVPNFPGTSLAATYPAAPPNIYNNDPVVRIIEPTEHNLVPVGVLNGTVVYGYPSNEVTFANIAAPPLDTPTTKKRKRNDQERDDQPYIKKPPNAFMLFRKEQRSKVGADMGVTDSALINTILGQRWKMLPKEEQARYYEEAKKESLLHAQRYPSWSTRDNYGKKKKRQRHKAPTTAEVSPYRLEVVTQEAKEVWVTPEQPVMMSPPPSQTGAMVAHPSEISVMQTPTPLTVLLNCSHTQTAEMGPSASQTFR</sequence>
<evidence type="ECO:0000256" key="4">
    <source>
        <dbReference type="ARBA" id="ARBA00023015"/>
    </source>
</evidence>
<reference evidence="12" key="3">
    <citation type="submission" date="2025-09" db="UniProtKB">
        <authorList>
            <consortium name="Ensembl"/>
        </authorList>
    </citation>
    <scope>IDENTIFICATION</scope>
</reference>
<dbReference type="GO" id="GO:0060070">
    <property type="term" value="P:canonical Wnt signaling pathway"/>
    <property type="evidence" value="ECO:0007669"/>
    <property type="project" value="TreeGrafter"/>
</dbReference>
<keyword evidence="6" id="KW-0010">Activator</keyword>
<dbReference type="PANTHER" id="PTHR10373">
    <property type="entry name" value="TRANSCRIPTION FACTOR 7 FAMILY MEMBER"/>
    <property type="match status" value="1"/>
</dbReference>
<dbReference type="InterPro" id="IPR009071">
    <property type="entry name" value="HMG_box_dom"/>
</dbReference>
<feature type="region of interest" description="Disordered" evidence="10">
    <location>
        <begin position="391"/>
        <end position="410"/>
    </location>
</feature>
<dbReference type="Gene3D" id="1.10.30.10">
    <property type="entry name" value="High mobility group box domain"/>
    <property type="match status" value="1"/>
</dbReference>
<dbReference type="SUPFAM" id="SSF47095">
    <property type="entry name" value="HMG-box"/>
    <property type="match status" value="1"/>
</dbReference>
<comment type="subcellular location">
    <subcellularLocation>
        <location evidence="1">Nucleus</location>
    </subcellularLocation>
</comment>
<evidence type="ECO:0000256" key="9">
    <source>
        <dbReference type="PROSITE-ProRule" id="PRU00267"/>
    </source>
</evidence>
<feature type="DNA-binding region" description="HMG box" evidence="9">
    <location>
        <begin position="322"/>
        <end position="390"/>
    </location>
</feature>
<keyword evidence="3" id="KW-0879">Wnt signaling pathway</keyword>
<keyword evidence="8 9" id="KW-0539">Nucleus</keyword>
<organism evidence="12 13">
    <name type="scientific">Anabas testudineus</name>
    <name type="common">Climbing perch</name>
    <name type="synonym">Anthias testudineus</name>
    <dbReference type="NCBI Taxonomy" id="64144"/>
    <lineage>
        <taxon>Eukaryota</taxon>
        <taxon>Metazoa</taxon>
        <taxon>Chordata</taxon>
        <taxon>Craniata</taxon>
        <taxon>Vertebrata</taxon>
        <taxon>Euteleostomi</taxon>
        <taxon>Actinopterygii</taxon>
        <taxon>Neopterygii</taxon>
        <taxon>Teleostei</taxon>
        <taxon>Neoteleostei</taxon>
        <taxon>Acanthomorphata</taxon>
        <taxon>Anabantaria</taxon>
        <taxon>Anabantiformes</taxon>
        <taxon>Anabantoidei</taxon>
        <taxon>Anabantidae</taxon>
        <taxon>Anabas</taxon>
    </lineage>
</organism>
<gene>
    <name evidence="12" type="primary">HERPUD1</name>
</gene>
<protein>
    <recommendedName>
        <fullName evidence="11">HMG box domain-containing protein</fullName>
    </recommendedName>
</protein>
<evidence type="ECO:0000313" key="12">
    <source>
        <dbReference type="Ensembl" id="ENSATEP00000049294.2"/>
    </source>
</evidence>
<feature type="compositionally biased region" description="Basic and acidic residues" evidence="10">
    <location>
        <begin position="312"/>
        <end position="321"/>
    </location>
</feature>
<dbReference type="SMART" id="SM00398">
    <property type="entry name" value="HMG"/>
    <property type="match status" value="1"/>
</dbReference>
<reference evidence="12" key="2">
    <citation type="submission" date="2025-08" db="UniProtKB">
        <authorList>
            <consortium name="Ensembl"/>
        </authorList>
    </citation>
    <scope>IDENTIFICATION</scope>
</reference>
<keyword evidence="5 9" id="KW-0238">DNA-binding</keyword>
<reference evidence="12" key="1">
    <citation type="submission" date="2021-04" db="EMBL/GenBank/DDBJ databases">
        <authorList>
            <consortium name="Wellcome Sanger Institute Data Sharing"/>
        </authorList>
    </citation>
    <scope>NUCLEOTIDE SEQUENCE [LARGE SCALE GENOMIC DNA]</scope>
</reference>
<keyword evidence="4" id="KW-0805">Transcription regulation</keyword>
<evidence type="ECO:0000256" key="3">
    <source>
        <dbReference type="ARBA" id="ARBA00022687"/>
    </source>
</evidence>
<keyword evidence="7" id="KW-0804">Transcription</keyword>
<dbReference type="GO" id="GO:0000785">
    <property type="term" value="C:chromatin"/>
    <property type="evidence" value="ECO:0007669"/>
    <property type="project" value="TreeGrafter"/>
</dbReference>
<dbReference type="GO" id="GO:0000981">
    <property type="term" value="F:DNA-binding transcription factor activity, RNA polymerase II-specific"/>
    <property type="evidence" value="ECO:0007669"/>
    <property type="project" value="TreeGrafter"/>
</dbReference>
<evidence type="ECO:0000259" key="11">
    <source>
        <dbReference type="PROSITE" id="PS50118"/>
    </source>
</evidence>
<dbReference type="InterPro" id="IPR036910">
    <property type="entry name" value="HMG_box_dom_sf"/>
</dbReference>
<accession>A0A7N6APC1</accession>
<feature type="compositionally biased region" description="Basic residues" evidence="10">
    <location>
        <begin position="397"/>
        <end position="406"/>
    </location>
</feature>
<evidence type="ECO:0000256" key="6">
    <source>
        <dbReference type="ARBA" id="ARBA00023159"/>
    </source>
</evidence>
<feature type="region of interest" description="Disordered" evidence="10">
    <location>
        <begin position="88"/>
        <end position="127"/>
    </location>
</feature>
<dbReference type="InParanoid" id="A0A7N6APC1"/>
<dbReference type="AlphaFoldDB" id="A0A7N6APC1"/>
<proteinExistence type="inferred from homology"/>
<feature type="region of interest" description="Disordered" evidence="10">
    <location>
        <begin position="297"/>
        <end position="324"/>
    </location>
</feature>
<evidence type="ECO:0000256" key="1">
    <source>
        <dbReference type="ARBA" id="ARBA00004123"/>
    </source>
</evidence>
<feature type="domain" description="HMG box" evidence="11">
    <location>
        <begin position="322"/>
        <end position="390"/>
    </location>
</feature>
<feature type="compositionally biased region" description="Polar residues" evidence="10">
    <location>
        <begin position="99"/>
        <end position="112"/>
    </location>
</feature>
<evidence type="ECO:0000313" key="13">
    <source>
        <dbReference type="Proteomes" id="UP000265040"/>
    </source>
</evidence>
<evidence type="ECO:0000256" key="5">
    <source>
        <dbReference type="ARBA" id="ARBA00023125"/>
    </source>
</evidence>
<dbReference type="GeneTree" id="ENSGT00940000157038"/>
<dbReference type="PANTHER" id="PTHR10373:SF38">
    <property type="entry name" value="PROTEIN PANGOLIN, ISOFORM J"/>
    <property type="match status" value="1"/>
</dbReference>